<protein>
    <submittedName>
        <fullName evidence="1">Uncharacterized protein</fullName>
    </submittedName>
</protein>
<accession>A0ABP9VA85</accession>
<sequence length="204" mass="23039">MSSPTPELKAAIKQLEAALERHTPGQPWRAKLNAPHQLLLRRPQALMRQQRGYTHWLTESDEALLHQLFDDSPHRQKIGTQGRVSCLGLTIQASPERLAYAVYLDTCLAVNGQLPPVVLRCGRWAFPGNRDAELEARFLEGIGKPLTAFVQKDFWMGEALFNPLHFSRQLHLDGLEGISAADFITQRCGQEVTDYVRGFIGRRD</sequence>
<dbReference type="Proteomes" id="UP001458946">
    <property type="component" value="Unassembled WGS sequence"/>
</dbReference>
<evidence type="ECO:0000313" key="2">
    <source>
        <dbReference type="Proteomes" id="UP001458946"/>
    </source>
</evidence>
<comment type="caution">
    <text evidence="1">The sequence shown here is derived from an EMBL/GenBank/DDBJ whole genome shotgun (WGS) entry which is preliminary data.</text>
</comment>
<keyword evidence="2" id="KW-1185">Reference proteome</keyword>
<proteinExistence type="predicted"/>
<reference evidence="1 2" key="1">
    <citation type="submission" date="2024-02" db="EMBL/GenBank/DDBJ databases">
        <title>Deinococcus xinjiangensis NBRC 107630.</title>
        <authorList>
            <person name="Ichikawa N."/>
            <person name="Katano-Makiyama Y."/>
            <person name="Hidaka K."/>
        </authorList>
    </citation>
    <scope>NUCLEOTIDE SEQUENCE [LARGE SCALE GENOMIC DNA]</scope>
    <source>
        <strain evidence="1 2">NBRC 107630</strain>
    </source>
</reference>
<organism evidence="1 2">
    <name type="scientific">Deinococcus xinjiangensis</name>
    <dbReference type="NCBI Taxonomy" id="457454"/>
    <lineage>
        <taxon>Bacteria</taxon>
        <taxon>Thermotogati</taxon>
        <taxon>Deinococcota</taxon>
        <taxon>Deinococci</taxon>
        <taxon>Deinococcales</taxon>
        <taxon>Deinococcaceae</taxon>
        <taxon>Deinococcus</taxon>
    </lineage>
</organism>
<name>A0ABP9VA85_9DEIO</name>
<evidence type="ECO:0000313" key="1">
    <source>
        <dbReference type="EMBL" id="GAA5501095.1"/>
    </source>
</evidence>
<dbReference type="EMBL" id="BAABRN010000006">
    <property type="protein sequence ID" value="GAA5501095.1"/>
    <property type="molecule type" value="Genomic_DNA"/>
</dbReference>
<gene>
    <name evidence="1" type="ORF">Dxin01_00826</name>
</gene>
<dbReference type="RefSeq" id="WP_353541070.1">
    <property type="nucleotide sequence ID" value="NZ_BAABRN010000006.1"/>
</dbReference>